<dbReference type="Gramene" id="Solyc01g102620.2.1">
    <property type="protein sequence ID" value="Solyc01g102620.2.1"/>
    <property type="gene ID" value="Solyc01g102620.2"/>
</dbReference>
<reference evidence="1" key="1">
    <citation type="journal article" date="2012" name="Nature">
        <title>The tomato genome sequence provides insights into fleshy fruit evolution.</title>
        <authorList>
            <consortium name="Tomato Genome Consortium"/>
        </authorList>
    </citation>
    <scope>NUCLEOTIDE SEQUENCE [LARGE SCALE GENOMIC DNA]</scope>
    <source>
        <strain evidence="1">cv. Heinz 1706</strain>
    </source>
</reference>
<evidence type="ECO:0000313" key="1">
    <source>
        <dbReference type="EnsemblPlants" id="Solyc01g102620.2.1"/>
    </source>
</evidence>
<keyword evidence="2" id="KW-1185">Reference proteome</keyword>
<protein>
    <submittedName>
        <fullName evidence="1">Uncharacterized protein</fullName>
    </submittedName>
</protein>
<reference evidence="1" key="2">
    <citation type="submission" date="2019-01" db="UniProtKB">
        <authorList>
            <consortium name="EnsemblPlants"/>
        </authorList>
    </citation>
    <scope>IDENTIFICATION</scope>
    <source>
        <strain evidence="1">cv. Heinz 1706</strain>
    </source>
</reference>
<sequence length="80" mass="8767">MKGLRSKLCNVDTDQGALGRRNKLESWEETTDLSLPIMFVCSSSSTDIEKSLRKAFGGSSSNCEERGGWRQAHGCGLNPM</sequence>
<organism evidence="1">
    <name type="scientific">Solanum lycopersicum</name>
    <name type="common">Tomato</name>
    <name type="synonym">Lycopersicon esculentum</name>
    <dbReference type="NCBI Taxonomy" id="4081"/>
    <lineage>
        <taxon>Eukaryota</taxon>
        <taxon>Viridiplantae</taxon>
        <taxon>Streptophyta</taxon>
        <taxon>Embryophyta</taxon>
        <taxon>Tracheophyta</taxon>
        <taxon>Spermatophyta</taxon>
        <taxon>Magnoliopsida</taxon>
        <taxon>eudicotyledons</taxon>
        <taxon>Gunneridae</taxon>
        <taxon>Pentapetalae</taxon>
        <taxon>asterids</taxon>
        <taxon>lamiids</taxon>
        <taxon>Solanales</taxon>
        <taxon>Solanaceae</taxon>
        <taxon>Solanoideae</taxon>
        <taxon>Solaneae</taxon>
        <taxon>Solanum</taxon>
        <taxon>Solanum subgen. Lycopersicon</taxon>
    </lineage>
</organism>
<dbReference type="EnsemblPlants" id="Solyc01g102620.2.1">
    <property type="protein sequence ID" value="Solyc01g102620.2.1"/>
    <property type="gene ID" value="Solyc01g102620.2"/>
</dbReference>
<evidence type="ECO:0000313" key="2">
    <source>
        <dbReference type="Proteomes" id="UP000004994"/>
    </source>
</evidence>
<accession>A0A3Q7EPN8</accession>
<dbReference type="Proteomes" id="UP000004994">
    <property type="component" value="Chromosome 1"/>
</dbReference>
<name>A0A3Q7EPN8_SOLLC</name>
<dbReference type="AlphaFoldDB" id="A0A3Q7EPN8"/>
<dbReference type="PaxDb" id="4081-Solyc01g102620.1.1"/>
<dbReference type="InParanoid" id="A0A3Q7EPN8"/>
<proteinExistence type="predicted"/>